<sequence>MNKAEVFLTEEQELQRKFGETRLPQIQLKARVLEELGTTKKVSPAKANSLRSRRLLAAISMVLSIVALISLLSIFPASAEQLRKIPVIGKVFEGNIFDFAGDSGIVIGQKSGLSSGVNEEANDQGVTIKLQDVLYDGARLSIGYEIVSEQAENLIFLENVRVSVNGVFRPDARPSAQPHLLDAKHAAGIMTIDLDEPEKEDRFELELLIGGVSGMNEGNQTKVSGEWGFKMNVENRIADSEYTSLADGYSASWEGDRFQLTGYLATPVTTKVDFLYSGNTDWLGFQLKDDRGMLIEMLDIAFTVGKNGTVEGTVRFVPLTPGTTRVEVTPYNLLVGKKDTEKKVTAKLTTDYPIVLSQGEVGEIVVQNVEFRQNKTLIHYEVKGKNPYSQYASLWLETPDGQRFISDNGKRTRVSDTSYEYILEYPALDASQPYFLGTMPQTDLELQEELVVSVAVRE</sequence>
<dbReference type="OrthoDB" id="2541898at2"/>
<dbReference type="RefSeq" id="WP_116065453.1">
    <property type="nucleotide sequence ID" value="NZ_QRDZ01000048.1"/>
</dbReference>
<dbReference type="EMBL" id="QRDZ01000048">
    <property type="protein sequence ID" value="RED54552.1"/>
    <property type="molecule type" value="Genomic_DNA"/>
</dbReference>
<dbReference type="InterPro" id="IPR025436">
    <property type="entry name" value="DUF4179"/>
</dbReference>
<keyword evidence="1" id="KW-0812">Transmembrane</keyword>
<gene>
    <name evidence="3" type="ORF">DFP98_14823</name>
</gene>
<accession>A0A3D9HYG3</accession>
<organism evidence="3 4">
    <name type="scientific">Cohnella phaseoli</name>
    <dbReference type="NCBI Taxonomy" id="456490"/>
    <lineage>
        <taxon>Bacteria</taxon>
        <taxon>Bacillati</taxon>
        <taxon>Bacillota</taxon>
        <taxon>Bacilli</taxon>
        <taxon>Bacillales</taxon>
        <taxon>Paenibacillaceae</taxon>
        <taxon>Cohnella</taxon>
    </lineage>
</organism>
<proteinExistence type="predicted"/>
<name>A0A3D9HYG3_9BACL</name>
<keyword evidence="1" id="KW-1133">Transmembrane helix</keyword>
<feature type="transmembrane region" description="Helical" evidence="1">
    <location>
        <begin position="55"/>
        <end position="75"/>
    </location>
</feature>
<protein>
    <submittedName>
        <fullName evidence="3">Uncharacterized protein DUF4179</fullName>
    </submittedName>
</protein>
<evidence type="ECO:0000256" key="1">
    <source>
        <dbReference type="SAM" id="Phobius"/>
    </source>
</evidence>
<keyword evidence="4" id="KW-1185">Reference proteome</keyword>
<keyword evidence="1" id="KW-0472">Membrane</keyword>
<reference evidence="3 4" key="1">
    <citation type="submission" date="2018-07" db="EMBL/GenBank/DDBJ databases">
        <title>Genomic Encyclopedia of Type Strains, Phase III (KMG-III): the genomes of soil and plant-associated and newly described type strains.</title>
        <authorList>
            <person name="Whitman W."/>
        </authorList>
    </citation>
    <scope>NUCLEOTIDE SEQUENCE [LARGE SCALE GENOMIC DNA]</scope>
    <source>
        <strain evidence="3 4">CECT 7287</strain>
    </source>
</reference>
<comment type="caution">
    <text evidence="3">The sequence shown here is derived from an EMBL/GenBank/DDBJ whole genome shotgun (WGS) entry which is preliminary data.</text>
</comment>
<evidence type="ECO:0000259" key="2">
    <source>
        <dbReference type="Pfam" id="PF13786"/>
    </source>
</evidence>
<evidence type="ECO:0000313" key="4">
    <source>
        <dbReference type="Proteomes" id="UP000256977"/>
    </source>
</evidence>
<dbReference type="AlphaFoldDB" id="A0A3D9HYG3"/>
<dbReference type="Gene3D" id="2.60.40.1630">
    <property type="entry name" value="bacillus anthracis domain"/>
    <property type="match status" value="1"/>
</dbReference>
<dbReference type="Pfam" id="PF13786">
    <property type="entry name" value="DUF4179"/>
    <property type="match status" value="1"/>
</dbReference>
<dbReference type="Proteomes" id="UP000256977">
    <property type="component" value="Unassembled WGS sequence"/>
</dbReference>
<feature type="domain" description="DUF4179" evidence="2">
    <location>
        <begin position="54"/>
        <end position="146"/>
    </location>
</feature>
<evidence type="ECO:0000313" key="3">
    <source>
        <dbReference type="EMBL" id="RED54552.1"/>
    </source>
</evidence>